<keyword evidence="5 7" id="KW-0378">Hydrolase</keyword>
<evidence type="ECO:0000259" key="6">
    <source>
        <dbReference type="Pfam" id="PF01979"/>
    </source>
</evidence>
<comment type="caution">
    <text evidence="7">The sequence shown here is derived from an EMBL/GenBank/DDBJ whole genome shotgun (WGS) entry which is preliminary data.</text>
</comment>
<name>A0ABV7LDB4_9HYPH</name>
<evidence type="ECO:0000256" key="3">
    <source>
        <dbReference type="ARBA" id="ARBA00010286"/>
    </source>
</evidence>
<dbReference type="SUPFAM" id="SSF51556">
    <property type="entry name" value="Metallo-dependent hydrolases"/>
    <property type="match status" value="1"/>
</dbReference>
<dbReference type="EC" id="3.5.2.3" evidence="7"/>
<comment type="function">
    <text evidence="2">Catalyzes the reversible cyclization of carbamoyl aspartate to dihydroorotate.</text>
</comment>
<dbReference type="PANTHER" id="PTHR43668:SF4">
    <property type="entry name" value="ALLANTOINASE"/>
    <property type="match status" value="1"/>
</dbReference>
<dbReference type="Gene3D" id="2.30.40.10">
    <property type="entry name" value="Urease, subunit C, domain 1"/>
    <property type="match status" value="1"/>
</dbReference>
<organism evidence="7 8">
    <name type="scientific">Camelimonas abortus</name>
    <dbReference type="NCBI Taxonomy" id="1017184"/>
    <lineage>
        <taxon>Bacteria</taxon>
        <taxon>Pseudomonadati</taxon>
        <taxon>Pseudomonadota</taxon>
        <taxon>Alphaproteobacteria</taxon>
        <taxon>Hyphomicrobiales</taxon>
        <taxon>Chelatococcaceae</taxon>
        <taxon>Camelimonas</taxon>
    </lineage>
</organism>
<dbReference type="PROSITE" id="PS00483">
    <property type="entry name" value="DIHYDROOROTASE_2"/>
    <property type="match status" value="1"/>
</dbReference>
<dbReference type="NCBIfam" id="TIGR00857">
    <property type="entry name" value="pyrC_multi"/>
    <property type="match status" value="1"/>
</dbReference>
<protein>
    <submittedName>
        <fullName evidence="7">Dihydroorotase</fullName>
        <ecNumber evidence="7">3.5.2.3</ecNumber>
    </submittedName>
</protein>
<dbReference type="InterPro" id="IPR006680">
    <property type="entry name" value="Amidohydro-rel"/>
</dbReference>
<dbReference type="InterPro" id="IPR050138">
    <property type="entry name" value="DHOase/Allantoinase_Hydrolase"/>
</dbReference>
<evidence type="ECO:0000313" key="7">
    <source>
        <dbReference type="EMBL" id="MFC3265920.1"/>
    </source>
</evidence>
<dbReference type="InterPro" id="IPR002195">
    <property type="entry name" value="Dihydroorotase_CS"/>
</dbReference>
<evidence type="ECO:0000256" key="1">
    <source>
        <dbReference type="ARBA" id="ARBA00001947"/>
    </source>
</evidence>
<dbReference type="NCBIfam" id="NF006559">
    <property type="entry name" value="PRK09060.1"/>
    <property type="match status" value="1"/>
</dbReference>
<dbReference type="Gene3D" id="3.20.20.140">
    <property type="entry name" value="Metal-dependent hydrolases"/>
    <property type="match status" value="1"/>
</dbReference>
<keyword evidence="8" id="KW-1185">Reference proteome</keyword>
<evidence type="ECO:0000256" key="5">
    <source>
        <dbReference type="ARBA" id="ARBA00022801"/>
    </source>
</evidence>
<dbReference type="EMBL" id="JBHRUV010000026">
    <property type="protein sequence ID" value="MFC3265920.1"/>
    <property type="molecule type" value="Genomic_DNA"/>
</dbReference>
<feature type="domain" description="Amidohydrolase-related" evidence="6">
    <location>
        <begin position="53"/>
        <end position="421"/>
    </location>
</feature>
<evidence type="ECO:0000256" key="4">
    <source>
        <dbReference type="ARBA" id="ARBA00022723"/>
    </source>
</evidence>
<comment type="cofactor">
    <cofactor evidence="1">
        <name>Zn(2+)</name>
        <dbReference type="ChEBI" id="CHEBI:29105"/>
    </cofactor>
</comment>
<dbReference type="InterPro" id="IPR011059">
    <property type="entry name" value="Metal-dep_hydrolase_composite"/>
</dbReference>
<dbReference type="GO" id="GO:0004151">
    <property type="term" value="F:dihydroorotase activity"/>
    <property type="evidence" value="ECO:0007669"/>
    <property type="project" value="UniProtKB-EC"/>
</dbReference>
<evidence type="ECO:0000256" key="2">
    <source>
        <dbReference type="ARBA" id="ARBA00002368"/>
    </source>
</evidence>
<dbReference type="CDD" id="cd01318">
    <property type="entry name" value="DHOase_IIb"/>
    <property type="match status" value="1"/>
</dbReference>
<dbReference type="RefSeq" id="WP_376830944.1">
    <property type="nucleotide sequence ID" value="NZ_JBHLWR010000006.1"/>
</dbReference>
<dbReference type="SUPFAM" id="SSF51338">
    <property type="entry name" value="Composite domain of metallo-dependent hydrolases"/>
    <property type="match status" value="1"/>
</dbReference>
<reference evidence="8" key="1">
    <citation type="journal article" date="2019" name="Int. J. Syst. Evol. Microbiol.">
        <title>The Global Catalogue of Microorganisms (GCM) 10K type strain sequencing project: providing services to taxonomists for standard genome sequencing and annotation.</title>
        <authorList>
            <consortium name="The Broad Institute Genomics Platform"/>
            <consortium name="The Broad Institute Genome Sequencing Center for Infectious Disease"/>
            <person name="Wu L."/>
            <person name="Ma J."/>
        </authorList>
    </citation>
    <scope>NUCLEOTIDE SEQUENCE [LARGE SCALE GENOMIC DNA]</scope>
    <source>
        <strain evidence="8">CCM 7941</strain>
    </source>
</reference>
<evidence type="ECO:0000313" key="8">
    <source>
        <dbReference type="Proteomes" id="UP001595536"/>
    </source>
</evidence>
<dbReference type="InterPro" id="IPR032466">
    <property type="entry name" value="Metal_Hydrolase"/>
</dbReference>
<comment type="similarity">
    <text evidence="3">Belongs to the metallo-dependent hydrolases superfamily. DHOase family. Class I DHOase subfamily.</text>
</comment>
<dbReference type="PANTHER" id="PTHR43668">
    <property type="entry name" value="ALLANTOINASE"/>
    <property type="match status" value="1"/>
</dbReference>
<proteinExistence type="inferred from homology"/>
<sequence>MAETYDLVLAGGSVVNQDGEGVRDVAVRDGVIVRIGDVDHARAGRVIDCRGLTILPGVIDTQVHFREPGLDHKEDLETGSRAAVMGGVTAVFEMPNTNPLTTSAGTLADKVRRARGRMHCDFAFWVGGTHGNVADIPELERLPGAAGIKVFMGSSTGDLLVEDDEGVARILRQTRRRAAFHSEDEMMLRARKDLRVEGDPSSHPVWRSAEVALNCTKRLVRIAREAGAAIHVLHVSTAGEMRFLADHKDLVSCEVTPHHLTLAAPEAYEKLGTLAQMNPPVRDAAHRAGLWEGVTQGVADVLGSDHAPHALEEKMKPYPASPSGMTGVQTLVPVMLDHVNAGRLSLARFVDMTSAGPARLFGIAGKGRIAVGYDADFTVVDMKRVETIRNSWIASRCGWTPYDGVSVTGWPVGTVVRGHVVMWEGELAAPSRGEAVRFIQAMPRA</sequence>
<dbReference type="Pfam" id="PF01979">
    <property type="entry name" value="Amidohydro_1"/>
    <property type="match status" value="1"/>
</dbReference>
<accession>A0ABV7LDB4</accession>
<dbReference type="Proteomes" id="UP001595536">
    <property type="component" value="Unassembled WGS sequence"/>
</dbReference>
<gene>
    <name evidence="7" type="ORF">ACFOEX_06075</name>
</gene>
<keyword evidence="4" id="KW-0479">Metal-binding</keyword>